<dbReference type="InterPro" id="IPR039425">
    <property type="entry name" value="RNA_pol_sigma-70-like"/>
</dbReference>
<dbReference type="CDD" id="cd06171">
    <property type="entry name" value="Sigma70_r4"/>
    <property type="match status" value="1"/>
</dbReference>
<dbReference type="InterPro" id="IPR014325">
    <property type="entry name" value="RNA_pol_sigma-E_actinobac"/>
</dbReference>
<reference evidence="8 9" key="1">
    <citation type="submission" date="2016-12" db="EMBL/GenBank/DDBJ databases">
        <title>The draft genome sequence of Actinophytocola sp. 11-183.</title>
        <authorList>
            <person name="Wang W."/>
            <person name="Yuan L."/>
        </authorList>
    </citation>
    <scope>NUCLEOTIDE SEQUENCE [LARGE SCALE GENOMIC DNA]</scope>
    <source>
        <strain evidence="8 9">11-183</strain>
    </source>
</reference>
<evidence type="ECO:0000256" key="5">
    <source>
        <dbReference type="ARBA" id="ARBA00023163"/>
    </source>
</evidence>
<dbReference type="InterPro" id="IPR014284">
    <property type="entry name" value="RNA_pol_sigma-70_dom"/>
</dbReference>
<dbReference type="GO" id="GO:0016987">
    <property type="term" value="F:sigma factor activity"/>
    <property type="evidence" value="ECO:0007669"/>
    <property type="project" value="UniProtKB-KW"/>
</dbReference>
<dbReference type="SUPFAM" id="SSF88946">
    <property type="entry name" value="Sigma2 domain of RNA polymerase sigma factors"/>
    <property type="match status" value="1"/>
</dbReference>
<keyword evidence="2" id="KW-0805">Transcription regulation</keyword>
<dbReference type="EMBL" id="MSIE01000038">
    <property type="protein sequence ID" value="OLF15662.1"/>
    <property type="molecule type" value="Genomic_DNA"/>
</dbReference>
<evidence type="ECO:0000256" key="4">
    <source>
        <dbReference type="ARBA" id="ARBA00023125"/>
    </source>
</evidence>
<dbReference type="Proteomes" id="UP000185596">
    <property type="component" value="Unassembled WGS sequence"/>
</dbReference>
<dbReference type="InterPro" id="IPR013325">
    <property type="entry name" value="RNA_pol_sigma_r2"/>
</dbReference>
<evidence type="ECO:0000256" key="1">
    <source>
        <dbReference type="ARBA" id="ARBA00010641"/>
    </source>
</evidence>
<keyword evidence="9" id="KW-1185">Reference proteome</keyword>
<dbReference type="InterPro" id="IPR036388">
    <property type="entry name" value="WH-like_DNA-bd_sf"/>
</dbReference>
<evidence type="ECO:0000313" key="9">
    <source>
        <dbReference type="Proteomes" id="UP000185596"/>
    </source>
</evidence>
<keyword evidence="3" id="KW-0731">Sigma factor</keyword>
<comment type="caution">
    <text evidence="8">The sequence shown here is derived from an EMBL/GenBank/DDBJ whole genome shotgun (WGS) entry which is preliminary data.</text>
</comment>
<feature type="domain" description="RNA polymerase sigma factor 70 region 4 type 2" evidence="7">
    <location>
        <begin position="104"/>
        <end position="155"/>
    </location>
</feature>
<keyword evidence="4" id="KW-0238">DNA-binding</keyword>
<dbReference type="Pfam" id="PF04542">
    <property type="entry name" value="Sigma70_r2"/>
    <property type="match status" value="1"/>
</dbReference>
<dbReference type="PANTHER" id="PTHR43133">
    <property type="entry name" value="RNA POLYMERASE ECF-TYPE SIGMA FACTO"/>
    <property type="match status" value="1"/>
</dbReference>
<dbReference type="InterPro" id="IPR007627">
    <property type="entry name" value="RNA_pol_sigma70_r2"/>
</dbReference>
<evidence type="ECO:0000259" key="7">
    <source>
        <dbReference type="Pfam" id="PF08281"/>
    </source>
</evidence>
<protein>
    <submittedName>
        <fullName evidence="8">RNA polymerase subunit sigma-24</fullName>
    </submittedName>
</protein>
<dbReference type="GO" id="GO:0003677">
    <property type="term" value="F:DNA binding"/>
    <property type="evidence" value="ECO:0007669"/>
    <property type="project" value="UniProtKB-KW"/>
</dbReference>
<accession>A0A1Q8CMT0</accession>
<dbReference type="STRING" id="1912961.BU204_20710"/>
<sequence length="164" mass="18765">MNDRDQGFTDYFASRSSAFRGTAYLLCGDWHRAEDLVQNTFVKLYRAWNRVSGREALDAYTRRILVRTFLDENRRGFFHRERPAGDQQLGDRSEPPRVVEDRLVLLHALRTVPPRQRAALVLRYWEDMSVEDTAAAMSTTAGTVKSQTARGLDALRALVPTATF</sequence>
<dbReference type="GO" id="GO:0006352">
    <property type="term" value="P:DNA-templated transcription initiation"/>
    <property type="evidence" value="ECO:0007669"/>
    <property type="project" value="InterPro"/>
</dbReference>
<comment type="similarity">
    <text evidence="1">Belongs to the sigma-70 factor family. ECF subfamily.</text>
</comment>
<organism evidence="8 9">
    <name type="scientific">Actinophytocola xanthii</name>
    <dbReference type="NCBI Taxonomy" id="1912961"/>
    <lineage>
        <taxon>Bacteria</taxon>
        <taxon>Bacillati</taxon>
        <taxon>Actinomycetota</taxon>
        <taxon>Actinomycetes</taxon>
        <taxon>Pseudonocardiales</taxon>
        <taxon>Pseudonocardiaceae</taxon>
    </lineage>
</organism>
<dbReference type="PANTHER" id="PTHR43133:SF50">
    <property type="entry name" value="ECF RNA POLYMERASE SIGMA FACTOR SIGM"/>
    <property type="match status" value="1"/>
</dbReference>
<evidence type="ECO:0000256" key="3">
    <source>
        <dbReference type="ARBA" id="ARBA00023082"/>
    </source>
</evidence>
<proteinExistence type="inferred from homology"/>
<dbReference type="Gene3D" id="1.10.1740.10">
    <property type="match status" value="1"/>
</dbReference>
<dbReference type="InterPro" id="IPR013324">
    <property type="entry name" value="RNA_pol_sigma_r3/r4-like"/>
</dbReference>
<evidence type="ECO:0000256" key="2">
    <source>
        <dbReference type="ARBA" id="ARBA00023015"/>
    </source>
</evidence>
<dbReference type="InterPro" id="IPR013249">
    <property type="entry name" value="RNA_pol_sigma70_r4_t2"/>
</dbReference>
<dbReference type="SUPFAM" id="SSF88659">
    <property type="entry name" value="Sigma3 and sigma4 domains of RNA polymerase sigma factors"/>
    <property type="match status" value="1"/>
</dbReference>
<dbReference type="NCBIfam" id="TIGR02983">
    <property type="entry name" value="SigE-fam_strep"/>
    <property type="match status" value="1"/>
</dbReference>
<dbReference type="Pfam" id="PF08281">
    <property type="entry name" value="Sigma70_r4_2"/>
    <property type="match status" value="1"/>
</dbReference>
<name>A0A1Q8CMT0_9PSEU</name>
<keyword evidence="5" id="KW-0804">Transcription</keyword>
<dbReference type="NCBIfam" id="TIGR02937">
    <property type="entry name" value="sigma70-ECF"/>
    <property type="match status" value="1"/>
</dbReference>
<dbReference type="AlphaFoldDB" id="A0A1Q8CMT0"/>
<evidence type="ECO:0000259" key="6">
    <source>
        <dbReference type="Pfam" id="PF04542"/>
    </source>
</evidence>
<dbReference type="Gene3D" id="1.10.10.10">
    <property type="entry name" value="Winged helix-like DNA-binding domain superfamily/Winged helix DNA-binding domain"/>
    <property type="match status" value="1"/>
</dbReference>
<feature type="domain" description="RNA polymerase sigma-70 region 2" evidence="6">
    <location>
        <begin position="20"/>
        <end position="75"/>
    </location>
</feature>
<dbReference type="OrthoDB" id="3783006at2"/>
<gene>
    <name evidence="8" type="ORF">BU204_20710</name>
</gene>
<evidence type="ECO:0000313" key="8">
    <source>
        <dbReference type="EMBL" id="OLF15662.1"/>
    </source>
</evidence>
<dbReference type="RefSeq" id="WP_075127370.1">
    <property type="nucleotide sequence ID" value="NZ_MSIE01000038.1"/>
</dbReference>